<accession>A0AA39A7Z3</accession>
<dbReference type="SUPFAM" id="SSF48371">
    <property type="entry name" value="ARM repeat"/>
    <property type="match status" value="1"/>
</dbReference>
<dbReference type="InterPro" id="IPR016024">
    <property type="entry name" value="ARM-type_fold"/>
</dbReference>
<sequence length="609" mass="67364">MSAVKILEESSSANPLVLRLQQILTSCSRSIETGDLHKSGSSVSELVNYLDSISDAALSDTSNEESRNNAFEVLSEIHLYICQPLLDQAVVDALSFELPKAVAKFACVSGKCLEIVESIVNQFVATCSPRDLIPIFCEALDVPSGMSKAPSYYAPFLSGLSKVFLSIPRRHFEQVKEAVPVILSVLKAMTSELDDEDTDSEDLFVRAISIANSIQTVCGKLAGRLNEKLRALLGLFVLQIMSLLCMREKVSSCLTLVLQLSHFLPYCGLSYLGLLTGCDVDTIIDIVLKECTEDGDDYMSCFPYVKHGASLAVICGHMSNTVAQSAEEDLTVLKDALQSNQTKRWQAVGMLKHIFSSANLPWELKKHTINFLLWIMDGNLSEKCNDEVTDFSSYVPGLFASLQAIEMVIMYTSDAVLRRNAFDSFKKVLADIPTSPRFDILKALIANSNSSSMTAILVDCVREEMRRENCQRISVGHDEFLQAEKSCQSSLFWSADVLELVELILRPPKGGPPALPEDSDAVLSALNLYRFVLITESTGKTNCTGVLSKNNLHKAYNEWLLPLRTLVTGIEAENKNDYDQLVVDMVCALNPVELVLYRCIELVEEKLKQ</sequence>
<dbReference type="InterPro" id="IPR013877">
    <property type="entry name" value="YAP-bd/ALF4/Glomulin"/>
</dbReference>
<reference evidence="1 2" key="1">
    <citation type="journal article" date="2023" name="BMC Biotechnol.">
        <title>Vitis rotundifolia cv Carlos genome sequencing.</title>
        <authorList>
            <person name="Huff M."/>
            <person name="Hulse-Kemp A."/>
            <person name="Scheffler B."/>
            <person name="Youngblood R."/>
            <person name="Simpson S."/>
            <person name="Babiker E."/>
            <person name="Staton M."/>
        </authorList>
    </citation>
    <scope>NUCLEOTIDE SEQUENCE [LARGE SCALE GENOMIC DNA]</scope>
    <source>
        <tissue evidence="1">Leaf</tissue>
    </source>
</reference>
<dbReference type="GO" id="GO:0055105">
    <property type="term" value="F:ubiquitin-protein transferase inhibitor activity"/>
    <property type="evidence" value="ECO:0007669"/>
    <property type="project" value="TreeGrafter"/>
</dbReference>
<dbReference type="PANTHER" id="PTHR15430:SF1">
    <property type="entry name" value="GLOMULIN"/>
    <property type="match status" value="1"/>
</dbReference>
<dbReference type="InterPro" id="IPR019516">
    <property type="entry name" value="Glomulin/ALF4"/>
</dbReference>
<organism evidence="1 2">
    <name type="scientific">Vitis rotundifolia</name>
    <name type="common">Muscadine grape</name>
    <dbReference type="NCBI Taxonomy" id="103349"/>
    <lineage>
        <taxon>Eukaryota</taxon>
        <taxon>Viridiplantae</taxon>
        <taxon>Streptophyta</taxon>
        <taxon>Embryophyta</taxon>
        <taxon>Tracheophyta</taxon>
        <taxon>Spermatophyta</taxon>
        <taxon>Magnoliopsida</taxon>
        <taxon>eudicotyledons</taxon>
        <taxon>Gunneridae</taxon>
        <taxon>Pentapetalae</taxon>
        <taxon>rosids</taxon>
        <taxon>Vitales</taxon>
        <taxon>Vitaceae</taxon>
        <taxon>Viteae</taxon>
        <taxon>Vitis</taxon>
    </lineage>
</organism>
<protein>
    <recommendedName>
        <fullName evidence="3">Aberrant root formation protein 4</fullName>
    </recommendedName>
</protein>
<dbReference type="EMBL" id="JARBHA010000004">
    <property type="protein sequence ID" value="KAJ9702663.1"/>
    <property type="molecule type" value="Genomic_DNA"/>
</dbReference>
<proteinExistence type="predicted"/>
<evidence type="ECO:0000313" key="2">
    <source>
        <dbReference type="Proteomes" id="UP001168098"/>
    </source>
</evidence>
<dbReference type="AlphaFoldDB" id="A0AA39A7Z3"/>
<dbReference type="PANTHER" id="PTHR15430">
    <property type="entry name" value="GLOMULIN"/>
    <property type="match status" value="1"/>
</dbReference>
<dbReference type="Proteomes" id="UP001168098">
    <property type="component" value="Unassembled WGS sequence"/>
</dbReference>
<dbReference type="GO" id="GO:0005737">
    <property type="term" value="C:cytoplasm"/>
    <property type="evidence" value="ECO:0007669"/>
    <property type="project" value="TreeGrafter"/>
</dbReference>
<name>A0AA39A7Z3_VITRO</name>
<dbReference type="Pfam" id="PF08568">
    <property type="entry name" value="Kinetochor_Ybp2"/>
    <property type="match status" value="2"/>
</dbReference>
<evidence type="ECO:0008006" key="3">
    <source>
        <dbReference type="Google" id="ProtNLM"/>
    </source>
</evidence>
<gene>
    <name evidence="1" type="ORF">PVL29_004411</name>
</gene>
<keyword evidence="2" id="KW-1185">Reference proteome</keyword>
<comment type="caution">
    <text evidence="1">The sequence shown here is derived from an EMBL/GenBank/DDBJ whole genome shotgun (WGS) entry which is preliminary data.</text>
</comment>
<evidence type="ECO:0000313" key="1">
    <source>
        <dbReference type="EMBL" id="KAJ9702663.1"/>
    </source>
</evidence>